<evidence type="ECO:0000256" key="9">
    <source>
        <dbReference type="ARBA" id="ARBA00023136"/>
    </source>
</evidence>
<dbReference type="Pfam" id="PF01490">
    <property type="entry name" value="Aa_trans"/>
    <property type="match status" value="1"/>
</dbReference>
<proteinExistence type="inferred from homology"/>
<feature type="transmembrane region" description="Helical" evidence="11">
    <location>
        <begin position="362"/>
        <end position="382"/>
    </location>
</feature>
<dbReference type="GO" id="GO:0044550">
    <property type="term" value="P:secondary metabolite biosynthetic process"/>
    <property type="evidence" value="ECO:0007669"/>
    <property type="project" value="UniProtKB-ARBA"/>
</dbReference>
<comment type="similarity">
    <text evidence="2">Belongs to the amino acid/polyamine transporter 2 family.</text>
</comment>
<feature type="transmembrane region" description="Helical" evidence="11">
    <location>
        <begin position="484"/>
        <end position="502"/>
    </location>
</feature>
<dbReference type="OrthoDB" id="438545at2759"/>
<gene>
    <name evidence="13" type="ORF">P168DRAFT_295462</name>
</gene>
<feature type="transmembrane region" description="Helical" evidence="11">
    <location>
        <begin position="557"/>
        <end position="581"/>
    </location>
</feature>
<dbReference type="PANTHER" id="PTHR22950">
    <property type="entry name" value="AMINO ACID TRANSPORTER"/>
    <property type="match status" value="1"/>
</dbReference>
<dbReference type="AlphaFoldDB" id="A0A2I1D8S5"/>
<feature type="region of interest" description="Disordered" evidence="10">
    <location>
        <begin position="632"/>
        <end position="653"/>
    </location>
</feature>
<dbReference type="Pfam" id="PF00106">
    <property type="entry name" value="adh_short"/>
    <property type="match status" value="1"/>
</dbReference>
<keyword evidence="3" id="KW-0813">Transport</keyword>
<feature type="transmembrane region" description="Helical" evidence="11">
    <location>
        <begin position="689"/>
        <end position="711"/>
    </location>
</feature>
<dbReference type="GO" id="GO:0061459">
    <property type="term" value="F:L-arginine transmembrane transporter activity"/>
    <property type="evidence" value="ECO:0007669"/>
    <property type="project" value="TreeGrafter"/>
</dbReference>
<dbReference type="PROSITE" id="PS00061">
    <property type="entry name" value="ADH_SHORT"/>
    <property type="match status" value="1"/>
</dbReference>
<feature type="transmembrane region" description="Helical" evidence="11">
    <location>
        <begin position="663"/>
        <end position="683"/>
    </location>
</feature>
<dbReference type="FunFam" id="3.40.50.720:FF:000643">
    <property type="entry name" value="Short chain dehydrogenase/reductase family oxidoreductase, putative"/>
    <property type="match status" value="1"/>
</dbReference>
<feature type="transmembrane region" description="Helical" evidence="11">
    <location>
        <begin position="332"/>
        <end position="356"/>
    </location>
</feature>
<dbReference type="InterPro" id="IPR020904">
    <property type="entry name" value="Sc_DH/Rdtase_CS"/>
</dbReference>
<feature type="transmembrane region" description="Helical" evidence="11">
    <location>
        <begin position="403"/>
        <end position="430"/>
    </location>
</feature>
<keyword evidence="4" id="KW-0926">Vacuole</keyword>
<dbReference type="VEuPathDB" id="FungiDB:P168DRAFT_295462"/>
<keyword evidence="6" id="KW-0521">NADP</keyword>
<evidence type="ECO:0000256" key="6">
    <source>
        <dbReference type="ARBA" id="ARBA00022857"/>
    </source>
</evidence>
<dbReference type="InterPro" id="IPR013057">
    <property type="entry name" value="AA_transpt_TM"/>
</dbReference>
<dbReference type="SUPFAM" id="SSF51735">
    <property type="entry name" value="NAD(P)-binding Rossmann-fold domains"/>
    <property type="match status" value="1"/>
</dbReference>
<dbReference type="PANTHER" id="PTHR22950:SF678">
    <property type="entry name" value="VACUOLAR AMINO ACID TRANSPORTER 5-RELATED"/>
    <property type="match status" value="1"/>
</dbReference>
<feature type="transmembrane region" description="Helical" evidence="11">
    <location>
        <begin position="593"/>
        <end position="614"/>
    </location>
</feature>
<dbReference type="GO" id="GO:0005302">
    <property type="term" value="F:L-tyrosine transmembrane transporter activity"/>
    <property type="evidence" value="ECO:0007669"/>
    <property type="project" value="TreeGrafter"/>
</dbReference>
<feature type="compositionally biased region" description="Polar residues" evidence="10">
    <location>
        <begin position="634"/>
        <end position="645"/>
    </location>
</feature>
<evidence type="ECO:0000256" key="10">
    <source>
        <dbReference type="SAM" id="MobiDB-lite"/>
    </source>
</evidence>
<reference evidence="13" key="1">
    <citation type="submission" date="2016-12" db="EMBL/GenBank/DDBJ databases">
        <title>The genomes of Aspergillus section Nigri reveals drivers in fungal speciation.</title>
        <authorList>
            <consortium name="DOE Joint Genome Institute"/>
            <person name="Vesth T.C."/>
            <person name="Nybo J."/>
            <person name="Theobald S."/>
            <person name="Brandl J."/>
            <person name="Frisvad J.C."/>
            <person name="Nielsen K.F."/>
            <person name="Lyhne E.K."/>
            <person name="Kogle M.E."/>
            <person name="Kuo A."/>
            <person name="Riley R."/>
            <person name="Clum A."/>
            <person name="Nolan M."/>
            <person name="Lipzen A."/>
            <person name="Salamov A."/>
            <person name="Henrissat B."/>
            <person name="Wiebenga A."/>
            <person name="De vries R.P."/>
            <person name="Grigoriev I.V."/>
            <person name="Mortensen U.H."/>
            <person name="Andersen M.R."/>
            <person name="Baker S.E."/>
        </authorList>
    </citation>
    <scope>NUCLEOTIDE SEQUENCE</scope>
    <source>
        <strain evidence="13">IBT 28561</strain>
    </source>
</reference>
<feature type="transmembrane region" description="Helical" evidence="11">
    <location>
        <begin position="456"/>
        <end position="472"/>
    </location>
</feature>
<keyword evidence="8 11" id="KW-1133">Transmembrane helix</keyword>
<dbReference type="InterPro" id="IPR036291">
    <property type="entry name" value="NAD(P)-bd_dom_sf"/>
</dbReference>
<dbReference type="RefSeq" id="XP_024694876.1">
    <property type="nucleotide sequence ID" value="XM_024838042.1"/>
</dbReference>
<accession>A0A2I1D8S5</accession>
<feature type="domain" description="Amino acid transporter transmembrane" evidence="12">
    <location>
        <begin position="331"/>
        <end position="726"/>
    </location>
</feature>
<evidence type="ECO:0000256" key="4">
    <source>
        <dbReference type="ARBA" id="ARBA00022554"/>
    </source>
</evidence>
<keyword evidence="7" id="KW-0029">Amino-acid transport</keyword>
<evidence type="ECO:0000313" key="13">
    <source>
        <dbReference type="EMBL" id="PKY06282.1"/>
    </source>
</evidence>
<evidence type="ECO:0000313" key="14">
    <source>
        <dbReference type="Proteomes" id="UP000234254"/>
    </source>
</evidence>
<dbReference type="InterPro" id="IPR002347">
    <property type="entry name" value="SDR_fam"/>
</dbReference>
<comment type="subcellular location">
    <subcellularLocation>
        <location evidence="1">Vacuole membrane</location>
        <topology evidence="1">Multi-pass membrane protein</topology>
    </subcellularLocation>
</comment>
<dbReference type="GO" id="GO:0015189">
    <property type="term" value="F:L-lysine transmembrane transporter activity"/>
    <property type="evidence" value="ECO:0007669"/>
    <property type="project" value="TreeGrafter"/>
</dbReference>
<evidence type="ECO:0000256" key="2">
    <source>
        <dbReference type="ARBA" id="ARBA00008066"/>
    </source>
</evidence>
<dbReference type="EMBL" id="MSFM01000003">
    <property type="protein sequence ID" value="PKY06282.1"/>
    <property type="molecule type" value="Genomic_DNA"/>
</dbReference>
<dbReference type="Proteomes" id="UP000234254">
    <property type="component" value="Unassembled WGS sequence"/>
</dbReference>
<sequence>MSFSVQGRTAIVTGAGSGINLSFAKLLLENGCNVLIADLALRPEAQAVVDTYNKSPRAVFQKTDVTDWRQLERSFEVAEEEFGEIDIVCPGAGVYEPHWSNFWRPPGTADSRDPPDGGRYALVDINLTHPIRTTQLAIAHFLRHRASQRPRHILHISSIAGQSAVLGTPIYVATKHAISGLVRSLAQLDTAVGIRVTAVAPGVIKTPLWTDHPEKLKMVDPTADEWVTPEEVAEVMLALIQQDQVSEIIGDTKGQGPQFPVSGGTILEVSKKVRPVTAYNDPGPHGRAGNTASDKGKLDDEVFGLLPNAPMATVVSRNGLRGKRDAGFHGQASFLSCVINLVNTIVGAGVLAMPLAMSHMGIVLGVVVVLWSATTAGFGLYLQSRCAQYLERGTASFFALSQITYPNAAVVFDAAIAIKCFGVGVSYLIIIGDLMPGVVQGFIGGEPEYDFLLDRHFWVTAFMLVVIPLSYLRRLDSLKYTSIAALVSMAYLVVLVVYNFVAGDMVAGRGPIRVIHWAGPVPMLSSLPVIVFAFTCHQNMFSILNEIENNSHFRTTGVVLTSIGSSAATYILVAITGYLTFGNNVGGNIVGMYPPGVWATIGRAAIVILVMFSYPLQCHPCRASVDAVSRWRPKSTNSNDNSTNRHPLLGAKSNRTAEPMSDLRFSVITTSILILSYIVAMTVSSLEAVLAYVGSTGSTSISFILPGLFYYKISSPDSLHHQRLMKEDDEAAETMVSDDDLSDDDFESAQVPLTDGGFFGRNSRHWRRGLLRKLSLALVVYGVVVMVVCLVTNSLFIASH</sequence>
<protein>
    <recommendedName>
        <fullName evidence="12">Amino acid transporter transmembrane domain-containing protein</fullName>
    </recommendedName>
</protein>
<dbReference type="GeneID" id="36545566"/>
<keyword evidence="5 11" id="KW-0812">Transmembrane</keyword>
<keyword evidence="9 11" id="KW-0472">Membrane</keyword>
<evidence type="ECO:0000256" key="3">
    <source>
        <dbReference type="ARBA" id="ARBA00022448"/>
    </source>
</evidence>
<organism evidence="13 14">
    <name type="scientific">Aspergillus campestris (strain IBT 28561)</name>
    <dbReference type="NCBI Taxonomy" id="1392248"/>
    <lineage>
        <taxon>Eukaryota</taxon>
        <taxon>Fungi</taxon>
        <taxon>Dikarya</taxon>
        <taxon>Ascomycota</taxon>
        <taxon>Pezizomycotina</taxon>
        <taxon>Eurotiomycetes</taxon>
        <taxon>Eurotiomycetidae</taxon>
        <taxon>Eurotiales</taxon>
        <taxon>Aspergillaceae</taxon>
        <taxon>Aspergillus</taxon>
        <taxon>Aspergillus subgen. Circumdati</taxon>
    </lineage>
</organism>
<feature type="transmembrane region" description="Helical" evidence="11">
    <location>
        <begin position="774"/>
        <end position="798"/>
    </location>
</feature>
<keyword evidence="14" id="KW-1185">Reference proteome</keyword>
<dbReference type="Gene3D" id="3.40.50.720">
    <property type="entry name" value="NAD(P)-binding Rossmann-like Domain"/>
    <property type="match status" value="1"/>
</dbReference>
<dbReference type="GO" id="GO:0005290">
    <property type="term" value="F:L-histidine transmembrane transporter activity"/>
    <property type="evidence" value="ECO:0007669"/>
    <property type="project" value="TreeGrafter"/>
</dbReference>
<name>A0A2I1D8S5_ASPC2</name>
<evidence type="ECO:0000256" key="1">
    <source>
        <dbReference type="ARBA" id="ARBA00004128"/>
    </source>
</evidence>
<dbReference type="GO" id="GO:0005313">
    <property type="term" value="F:L-glutamate transmembrane transporter activity"/>
    <property type="evidence" value="ECO:0007669"/>
    <property type="project" value="TreeGrafter"/>
</dbReference>
<dbReference type="GO" id="GO:0000329">
    <property type="term" value="C:fungal-type vacuole membrane"/>
    <property type="evidence" value="ECO:0007669"/>
    <property type="project" value="TreeGrafter"/>
</dbReference>
<dbReference type="PRINTS" id="PR00081">
    <property type="entry name" value="GDHRDH"/>
</dbReference>
<evidence type="ECO:0000256" key="8">
    <source>
        <dbReference type="ARBA" id="ARBA00022989"/>
    </source>
</evidence>
<feature type="transmembrane region" description="Helical" evidence="11">
    <location>
        <begin position="514"/>
        <end position="536"/>
    </location>
</feature>
<evidence type="ECO:0000259" key="12">
    <source>
        <dbReference type="Pfam" id="PF01490"/>
    </source>
</evidence>
<evidence type="ECO:0000256" key="7">
    <source>
        <dbReference type="ARBA" id="ARBA00022970"/>
    </source>
</evidence>
<comment type="caution">
    <text evidence="13">The sequence shown here is derived from an EMBL/GenBank/DDBJ whole genome shotgun (WGS) entry which is preliminary data.</text>
</comment>
<evidence type="ECO:0000256" key="11">
    <source>
        <dbReference type="SAM" id="Phobius"/>
    </source>
</evidence>
<evidence type="ECO:0000256" key="5">
    <source>
        <dbReference type="ARBA" id="ARBA00022692"/>
    </source>
</evidence>
<dbReference type="GO" id="GO:0015194">
    <property type="term" value="F:L-serine transmembrane transporter activity"/>
    <property type="evidence" value="ECO:0007669"/>
    <property type="project" value="TreeGrafter"/>
</dbReference>